<evidence type="ECO:0000256" key="2">
    <source>
        <dbReference type="SAM" id="SignalP"/>
    </source>
</evidence>
<feature type="compositionally biased region" description="Low complexity" evidence="1">
    <location>
        <begin position="28"/>
        <end position="46"/>
    </location>
</feature>
<proteinExistence type="predicted"/>
<evidence type="ECO:0008006" key="5">
    <source>
        <dbReference type="Google" id="ProtNLM"/>
    </source>
</evidence>
<dbReference type="EMBL" id="CP049257">
    <property type="protein sequence ID" value="QIG41758.1"/>
    <property type="molecule type" value="Genomic_DNA"/>
</dbReference>
<evidence type="ECO:0000256" key="1">
    <source>
        <dbReference type="SAM" id="MobiDB-lite"/>
    </source>
</evidence>
<keyword evidence="2" id="KW-0732">Signal</keyword>
<keyword evidence="4" id="KW-1185">Reference proteome</keyword>
<feature type="chain" id="PRO_5026145301" description="DUF3558 domain-containing protein" evidence="2">
    <location>
        <begin position="23"/>
        <end position="205"/>
    </location>
</feature>
<reference evidence="3 4" key="1">
    <citation type="submission" date="2020-02" db="EMBL/GenBank/DDBJ databases">
        <title>Full genome sequence of Nocardioides sp. R-3366.</title>
        <authorList>
            <person name="Im W.-T."/>
        </authorList>
    </citation>
    <scope>NUCLEOTIDE SEQUENCE [LARGE SCALE GENOMIC DNA]</scope>
    <source>
        <strain evidence="3 4">R-3366</strain>
    </source>
</reference>
<organism evidence="3 4">
    <name type="scientific">Nocardioides anomalus</name>
    <dbReference type="NCBI Taxonomy" id="2712223"/>
    <lineage>
        <taxon>Bacteria</taxon>
        <taxon>Bacillati</taxon>
        <taxon>Actinomycetota</taxon>
        <taxon>Actinomycetes</taxon>
        <taxon>Propionibacteriales</taxon>
        <taxon>Nocardioidaceae</taxon>
        <taxon>Nocardioides</taxon>
    </lineage>
</organism>
<sequence length="205" mass="20818">MKHALVTAGTLLLLAVPLAACGDDDPEPAAAASESASPSAASTAAEVELPSLAPELPRSAPGVLAPDGVTFDACTVTPPDVFTAVFGASAGQAMPQPSSFDDPSAADCFYYGGDVLVAVQATTRADEDMPADSYTYEALPGAVEVPDADRGWAVVLPGQEGEDTVVSGLILVKGDHGLNISLSITGHPYDTDALLEYAGRVLEAM</sequence>
<dbReference type="RefSeq" id="WP_165228394.1">
    <property type="nucleotide sequence ID" value="NZ_CP049257.1"/>
</dbReference>
<dbReference type="AlphaFoldDB" id="A0A6G6W8U3"/>
<accession>A0A6G6W8U3</accession>
<protein>
    <recommendedName>
        <fullName evidence="5">DUF3558 domain-containing protein</fullName>
    </recommendedName>
</protein>
<name>A0A6G6W8U3_9ACTN</name>
<feature type="signal peptide" evidence="2">
    <location>
        <begin position="1"/>
        <end position="22"/>
    </location>
</feature>
<dbReference type="Proteomes" id="UP000502996">
    <property type="component" value="Chromosome"/>
</dbReference>
<feature type="region of interest" description="Disordered" evidence="1">
    <location>
        <begin position="25"/>
        <end position="46"/>
    </location>
</feature>
<evidence type="ECO:0000313" key="3">
    <source>
        <dbReference type="EMBL" id="QIG41758.1"/>
    </source>
</evidence>
<gene>
    <name evidence="3" type="ORF">G5V58_02270</name>
</gene>
<dbReference type="KEGG" id="nano:G5V58_02270"/>
<evidence type="ECO:0000313" key="4">
    <source>
        <dbReference type="Proteomes" id="UP000502996"/>
    </source>
</evidence>